<dbReference type="Proteomes" id="UP000593601">
    <property type="component" value="Chromosome"/>
</dbReference>
<evidence type="ECO:0000256" key="1">
    <source>
        <dbReference type="ARBA" id="ARBA00023002"/>
    </source>
</evidence>
<dbReference type="Pfam" id="PF08240">
    <property type="entry name" value="ADH_N"/>
    <property type="match status" value="1"/>
</dbReference>
<dbReference type="SUPFAM" id="SSF50129">
    <property type="entry name" value="GroES-like"/>
    <property type="match status" value="1"/>
</dbReference>
<protein>
    <submittedName>
        <fullName evidence="4">Alcohol dehydrogenase catalytic domain-containing protein</fullName>
    </submittedName>
</protein>
<accession>A0A7M2RHF1</accession>
<feature type="domain" description="Alcohol dehydrogenase-like C-terminal" evidence="2">
    <location>
        <begin position="191"/>
        <end position="316"/>
    </location>
</feature>
<dbReference type="PANTHER" id="PTHR43401:SF2">
    <property type="entry name" value="L-THREONINE 3-DEHYDROGENASE"/>
    <property type="match status" value="1"/>
</dbReference>
<dbReference type="AlphaFoldDB" id="A0A7M2RHF1"/>
<dbReference type="EMBL" id="CP063304">
    <property type="protein sequence ID" value="QOV18770.1"/>
    <property type="molecule type" value="Genomic_DNA"/>
</dbReference>
<dbReference type="InterPro" id="IPR013149">
    <property type="entry name" value="ADH-like_C"/>
</dbReference>
<gene>
    <name evidence="4" type="ORF">INP51_12270</name>
</gene>
<dbReference type="Gene3D" id="3.40.50.720">
    <property type="entry name" value="NAD(P)-binding Rossmann-like Domain"/>
    <property type="match status" value="1"/>
</dbReference>
<dbReference type="InterPro" id="IPR013154">
    <property type="entry name" value="ADH-like_N"/>
</dbReference>
<dbReference type="InterPro" id="IPR050129">
    <property type="entry name" value="Zn_alcohol_dh"/>
</dbReference>
<feature type="domain" description="Alcohol dehydrogenase-like N-terminal" evidence="3">
    <location>
        <begin position="30"/>
        <end position="148"/>
    </location>
</feature>
<dbReference type="RefSeq" id="WP_193735132.1">
    <property type="nucleotide sequence ID" value="NZ_CP063304.1"/>
</dbReference>
<dbReference type="Gene3D" id="3.90.180.10">
    <property type="entry name" value="Medium-chain alcohol dehydrogenases, catalytic domain"/>
    <property type="match status" value="1"/>
</dbReference>
<organism evidence="4 5">
    <name type="scientific">Blautia liquoris</name>
    <dbReference type="NCBI Taxonomy" id="2779518"/>
    <lineage>
        <taxon>Bacteria</taxon>
        <taxon>Bacillati</taxon>
        <taxon>Bacillota</taxon>
        <taxon>Clostridia</taxon>
        <taxon>Lachnospirales</taxon>
        <taxon>Lachnospiraceae</taxon>
        <taxon>Blautia</taxon>
    </lineage>
</organism>
<keyword evidence="5" id="KW-1185">Reference proteome</keyword>
<evidence type="ECO:0000313" key="5">
    <source>
        <dbReference type="Proteomes" id="UP000593601"/>
    </source>
</evidence>
<name>A0A7M2RHF1_9FIRM</name>
<sequence length="357" mass="39865">MALPKTMKALVAYSKDSYKLEREFLVPTCGPDDIIIKTEACGICAGDLKCYHGAAMFWGDESQPEWVKPPFIPGHEFLGRVVETGDNVTEYKYGDRITADQIVPCGKCRFCRNGHYWMCQPHNTFGFQSDNNGGMAEYVRYPKTAVISRVPEDMALEKALLIEPYGCSKHAVDRAQIQCDDVVVISGSGTLGLGMVTYARMKNPRKLIVLDMKDDRLEKAKEFGADIVMNPGKENVVKNTLDLTDGYGCDIYIEATGHPSSVKQGLSMIRKLGRFVEFSVFGEETKVDWSIIGDRKELDVLGSHLSPYCFPFVIDNIENGNLKTDGVVTHMFDLDDWEEAFELASGKKGDLKVAFKF</sequence>
<dbReference type="InterPro" id="IPR036291">
    <property type="entry name" value="NAD(P)-bd_dom_sf"/>
</dbReference>
<evidence type="ECO:0000259" key="3">
    <source>
        <dbReference type="Pfam" id="PF08240"/>
    </source>
</evidence>
<reference evidence="4 5" key="1">
    <citation type="submission" date="2020-10" db="EMBL/GenBank/DDBJ databases">
        <title>Blautia liquoris sp.nov., isolated from the mud in a fermentation cellar used for the production of Chinese strong-flavoured liquor.</title>
        <authorList>
            <person name="Lu L."/>
        </authorList>
    </citation>
    <scope>NUCLEOTIDE SEQUENCE [LARGE SCALE GENOMIC DNA]</scope>
    <source>
        <strain evidence="4 5">LZLJ-3</strain>
    </source>
</reference>
<dbReference type="Pfam" id="PF00107">
    <property type="entry name" value="ADH_zinc_N"/>
    <property type="match status" value="1"/>
</dbReference>
<proteinExistence type="predicted"/>
<dbReference type="InterPro" id="IPR011032">
    <property type="entry name" value="GroES-like_sf"/>
</dbReference>
<evidence type="ECO:0000313" key="4">
    <source>
        <dbReference type="EMBL" id="QOV18770.1"/>
    </source>
</evidence>
<evidence type="ECO:0000259" key="2">
    <source>
        <dbReference type="Pfam" id="PF00107"/>
    </source>
</evidence>
<dbReference type="SUPFAM" id="SSF51735">
    <property type="entry name" value="NAD(P)-binding Rossmann-fold domains"/>
    <property type="match status" value="1"/>
</dbReference>
<dbReference type="KEGG" id="bliq:INP51_12270"/>
<dbReference type="PANTHER" id="PTHR43401">
    <property type="entry name" value="L-THREONINE 3-DEHYDROGENASE"/>
    <property type="match status" value="1"/>
</dbReference>
<dbReference type="GO" id="GO:0016491">
    <property type="term" value="F:oxidoreductase activity"/>
    <property type="evidence" value="ECO:0007669"/>
    <property type="project" value="UniProtKB-KW"/>
</dbReference>
<keyword evidence="1" id="KW-0560">Oxidoreductase</keyword>